<name>A0A7C8VUC1_ORBOL</name>
<dbReference type="EMBL" id="JAABOJ010000008">
    <property type="protein sequence ID" value="KAF3284827.1"/>
    <property type="molecule type" value="Genomic_DNA"/>
</dbReference>
<proteinExistence type="predicted"/>
<sequence>MEEPTLPHRSSDASKVSLINLPIEIKLMIIDILARQYNGWFCSYSRETYHHLKGIAHSSRVFYQLCFRPRVFYATISLDPSSIELFKPGGLLEHHDGDIRFLQLNHAPLSYADENISDKHENSISWLRAGIQAVPLFPTIRVLYITYEVPNVIERNAFFAILRVLAPLQALTVLRLHVTVHYNRLYQTYQDIYSNLSSTNQQFLGEEIHPDEVEAYMAEHLPSITFPNLQGLEISLTRVGQWELDLPNPHPEQERFYHKLLMAAPRTSRLGIKCIDIEPILHFNIPRNPDQSFAILDSIPPHTTFPRIKQLKIKTSSPRMAQDFEKIASLFPKLTNLKIKPKVPLRTNHWEFNPTLHQPIRKLEKLQYLRLPWPRSIEHGSYNARKLAQMCHEWRKTDIPDLSSISFHGEKHMGNRIADIHLDINFREITEDSDRWAPFLRGDTHYSDYCDSANRNQDSREHDSYGSDIYYEWREYY</sequence>
<dbReference type="OrthoDB" id="5316283at2759"/>
<evidence type="ECO:0000313" key="1">
    <source>
        <dbReference type="EMBL" id="KAF3284827.1"/>
    </source>
</evidence>
<organism evidence="1 2">
    <name type="scientific">Orbilia oligospora</name>
    <name type="common">Nematode-trapping fungus</name>
    <name type="synonym">Arthrobotrys oligospora</name>
    <dbReference type="NCBI Taxonomy" id="2813651"/>
    <lineage>
        <taxon>Eukaryota</taxon>
        <taxon>Fungi</taxon>
        <taxon>Dikarya</taxon>
        <taxon>Ascomycota</taxon>
        <taxon>Pezizomycotina</taxon>
        <taxon>Orbiliomycetes</taxon>
        <taxon>Orbiliales</taxon>
        <taxon>Orbiliaceae</taxon>
        <taxon>Orbilia</taxon>
    </lineage>
</organism>
<dbReference type="Proteomes" id="UP000474640">
    <property type="component" value="Unassembled WGS sequence"/>
</dbReference>
<dbReference type="AlphaFoldDB" id="A0A7C8VUC1"/>
<evidence type="ECO:0000313" key="2">
    <source>
        <dbReference type="Proteomes" id="UP000474640"/>
    </source>
</evidence>
<reference evidence="1 2" key="1">
    <citation type="submission" date="2020-01" db="EMBL/GenBank/DDBJ databases">
        <authorList>
            <person name="Palmer J.M."/>
        </authorList>
    </citation>
    <scope>NUCLEOTIDE SEQUENCE [LARGE SCALE GENOMIC DNA]</scope>
    <source>
        <strain evidence="1 2">TWF970</strain>
    </source>
</reference>
<gene>
    <name evidence="1" type="ORF">TWF970_011106</name>
</gene>
<comment type="caution">
    <text evidence="1">The sequence shown here is derived from an EMBL/GenBank/DDBJ whole genome shotgun (WGS) entry which is preliminary data.</text>
</comment>
<protein>
    <submittedName>
        <fullName evidence="1">Uncharacterized protein</fullName>
    </submittedName>
</protein>
<accession>A0A7C8VUC1</accession>